<reference evidence="1 2" key="1">
    <citation type="journal article" date="2021" name="J. Hered.">
        <title>A chromosome-level genome assembly of the parasitoid wasp, Cotesia glomerata (Hymenoptera: Braconidae).</title>
        <authorList>
            <person name="Pinto B.J."/>
            <person name="Weis J.J."/>
            <person name="Gamble T."/>
            <person name="Ode P.J."/>
            <person name="Paul R."/>
            <person name="Zaspel J.M."/>
        </authorList>
    </citation>
    <scope>NUCLEOTIDE SEQUENCE [LARGE SCALE GENOMIC DNA]</scope>
    <source>
        <strain evidence="1">CgM1</strain>
    </source>
</reference>
<proteinExistence type="predicted"/>
<organism evidence="1 2">
    <name type="scientific">Cotesia glomerata</name>
    <name type="common">Lepidopteran parasitic wasp</name>
    <name type="synonym">Apanteles glomeratus</name>
    <dbReference type="NCBI Taxonomy" id="32391"/>
    <lineage>
        <taxon>Eukaryota</taxon>
        <taxon>Metazoa</taxon>
        <taxon>Ecdysozoa</taxon>
        <taxon>Arthropoda</taxon>
        <taxon>Hexapoda</taxon>
        <taxon>Insecta</taxon>
        <taxon>Pterygota</taxon>
        <taxon>Neoptera</taxon>
        <taxon>Endopterygota</taxon>
        <taxon>Hymenoptera</taxon>
        <taxon>Apocrita</taxon>
        <taxon>Ichneumonoidea</taxon>
        <taxon>Braconidae</taxon>
        <taxon>Microgastrinae</taxon>
        <taxon>Cotesia</taxon>
    </lineage>
</organism>
<evidence type="ECO:0000313" key="1">
    <source>
        <dbReference type="EMBL" id="KAH0568466.1"/>
    </source>
</evidence>
<dbReference type="Proteomes" id="UP000826195">
    <property type="component" value="Unassembled WGS sequence"/>
</dbReference>
<sequence>MSISKELESSNHQISLRVVHQLFLAAASTLYQLASKETERGYYGTLWHSLAIADGKLTSSVYQLSLILILERIVNAVGMGSVKHICTLILCKTHPAIIIQARDQVEKGELVWLVDKEEFFETLFPASENWQLRTENSRRKSERAEQEASKCGNRAPMRCNVGSVLIPTLSTPLNVDCPTEMPHETFYLLRTSVENGVVTTTLA</sequence>
<comment type="caution">
    <text evidence="1">The sequence shown here is derived from an EMBL/GenBank/DDBJ whole genome shotgun (WGS) entry which is preliminary data.</text>
</comment>
<protein>
    <submittedName>
        <fullName evidence="1">Uncharacterized protein</fullName>
    </submittedName>
</protein>
<gene>
    <name evidence="1" type="ORF">KQX54_021000</name>
</gene>
<dbReference type="EMBL" id="JAHXZJ010000001">
    <property type="protein sequence ID" value="KAH0568466.1"/>
    <property type="molecule type" value="Genomic_DNA"/>
</dbReference>
<keyword evidence="2" id="KW-1185">Reference proteome</keyword>
<accession>A0AAV7J893</accession>
<dbReference type="AlphaFoldDB" id="A0AAV7J893"/>
<evidence type="ECO:0000313" key="2">
    <source>
        <dbReference type="Proteomes" id="UP000826195"/>
    </source>
</evidence>
<name>A0AAV7J893_COTGL</name>